<dbReference type="SMART" id="SM00631">
    <property type="entry name" value="Zn_pept"/>
    <property type="match status" value="2"/>
</dbReference>
<dbReference type="FunFam" id="2.60.40.1120:FF:000029">
    <property type="entry name" value="Carboxypeptidase D, b"/>
    <property type="match status" value="1"/>
</dbReference>
<keyword evidence="6" id="KW-0325">Glycoprotein</keyword>
<dbReference type="GO" id="GO:0006518">
    <property type="term" value="P:peptide metabolic process"/>
    <property type="evidence" value="ECO:0007669"/>
    <property type="project" value="TreeGrafter"/>
</dbReference>
<keyword evidence="14" id="KW-1267">Proteomics identification</keyword>
<dbReference type="SMART" id="SM00247">
    <property type="entry name" value="XTALbg"/>
    <property type="match status" value="2"/>
</dbReference>
<dbReference type="PROSITE" id="PS50915">
    <property type="entry name" value="CRYSTALLIN_BETA_GAMMA"/>
    <property type="match status" value="1"/>
</dbReference>
<dbReference type="Gene3D" id="2.60.20.10">
    <property type="entry name" value="Crystallins"/>
    <property type="match status" value="2"/>
</dbReference>
<dbReference type="GO" id="GO:0008270">
    <property type="term" value="F:zinc ion binding"/>
    <property type="evidence" value="ECO:0007669"/>
    <property type="project" value="InterPro"/>
</dbReference>
<sequence length="1324" mass="148717">MALTNPMSMPMGPWKITVYDQEHFQGRRCEFTSCCQNIMEYGMETVRSLKVECGAWVGFEHSTFNGQQFILEKGDYPCWEAWSGNNAYRIERMMSFRPIYSAMQSDCRMTLFECENMTGKQWEVCNDYPSLQAMGWCNNEVGSIQVMSGAWVCYQYPGYRGYQYIMECDCHGGEYRHYREYGCHAQTPQIQSILTHQILALRRTNKIHEATYKGYYNYADMTDFFQRFSQKYAHICSLSSIGRSVEGRELWVMRITTNPTTDVPGKPRFKYVGNIHGDEALSRQLLVYLIEYLLAQYGRDLRVTELVNRTDIYIMASMNPDGFERAVEGDCTGSSEGRENAKHFDLSKSFPDQDEPFSKISEDTPEVTAVMKWILERKFVLSGSLHEGSVMASFPSDEEHPYAASGLTADDAVFRHLAQTYIENHPIMKMDNPGCPDDPHKSFEDGGMQDYNYLKGNCFEVTFELSCCKYPPASQLFTEWSNNKEALLAYIHQAHIGVRGFVMTRSGFGLPDATISVSGSDHNITTWMFGDYYRLLLPGRYDITASTPGYLSNTVKNVPVIEGKATLLNFTLEEPVEEMLMLGSEQPMVTSDGPSPPGPPIPRSPIHTLDFGYHNYDEMEMFLQLLSAVHPITYLNSAGRSVQGRNLYVMEISTNPGVDQQGKPEVMLLGNLHGNEFIGREILLNLIEYLCRNYDKDPLVTRLVNSTRIHIMPSMNPDGYELALKAHKELVSGDLSIIGHSNSHRVDLNANFPEQSRSGNTVEAETQTVINWIKAHFFVLSASIRGGFRGVVYPSSLDPVDEDMFKSVADAYYAQSQAFEEPQACDVPRNREKKGIKHHRPVATGTDMLTWAYRSSDTLAVNIGLSCELLPPEELLSEYWEKNHKALLHFIQQVHLFVSGTVTDGHSGKGIANATVMVEGSSHHVHSSSTGQYWRPLAPGSYHITASAPGYAPMSASVRVLESRVEQVDFKLTRDTLQPPVAEREQKDFEKLVEQLLALGELGQLVRSLLPAQTLQYRTYRERSEFLQGLTFNFPRITRLYSLGQSTEFRTIWALEIAGNLEIPQPAEPKIRFVAGVHGNAALIDRSRILILPCVNPDGREQAQEGFCSSSMGYTNAHGIDLDTDFFYGNASAQPETRSVMDLIYGGGFSLSVVLEGGSLLATRLSGVVRDSKGRPVSDAVVVVNGSMNVHADSQGRFTTLVAPGTHQLLVQAHGYQQELQQVNISSDKVTSPIVIDFKADSAPLSQAVFVIATASLMSVLICALLIWHLRSAKFSRIRDGVRWLRRKRDDLQMEAVASEKSPLRQEFPDESESEDDPFLVEGR</sequence>
<dbReference type="FunFam" id="2.60.20.10:FF:000004">
    <property type="entry name" value="Crystallin beta A4"/>
    <property type="match status" value="1"/>
</dbReference>
<dbReference type="EMBL" id="QBIY01013186">
    <property type="protein sequence ID" value="RXN10688.1"/>
    <property type="molecule type" value="Genomic_DNA"/>
</dbReference>
<evidence type="ECO:0000256" key="6">
    <source>
        <dbReference type="ARBA" id="ARBA00023180"/>
    </source>
</evidence>
<comment type="similarity">
    <text evidence="2 7">Belongs to the peptidase M14 family.</text>
</comment>
<comment type="caution">
    <text evidence="12">The sequence shown here is derived from an EMBL/GenBank/DDBJ whole genome shotgun (WGS) entry which is preliminary data.</text>
</comment>
<dbReference type="Pfam" id="PF13620">
    <property type="entry name" value="CarboxypepD_reg"/>
    <property type="match status" value="3"/>
</dbReference>
<dbReference type="GO" id="GO:0016485">
    <property type="term" value="P:protein processing"/>
    <property type="evidence" value="ECO:0007669"/>
    <property type="project" value="TreeGrafter"/>
</dbReference>
<accession>A0A498LQI5</accession>
<feature type="domain" description="Peptidase M14" evidence="11">
    <location>
        <begin position="214"/>
        <end position="494"/>
    </location>
</feature>
<keyword evidence="12" id="KW-0645">Protease</keyword>
<evidence type="ECO:0000256" key="8">
    <source>
        <dbReference type="SAM" id="MobiDB-lite"/>
    </source>
</evidence>
<dbReference type="PRINTS" id="PR01367">
    <property type="entry name" value="BGCRYSTALLIN"/>
</dbReference>
<proteinExistence type="evidence at protein level"/>
<comment type="similarity">
    <text evidence="3">Belongs to the beta/gamma-crystallin family.</text>
</comment>
<dbReference type="SUPFAM" id="SSF53187">
    <property type="entry name" value="Zn-dependent exopeptidases"/>
    <property type="match status" value="3"/>
</dbReference>
<dbReference type="InterPro" id="IPR011024">
    <property type="entry name" value="G_crystallin-like"/>
</dbReference>
<keyword evidence="9" id="KW-0472">Membrane</keyword>
<dbReference type="PROSITE" id="PS00132">
    <property type="entry name" value="CARBOXYPEPT_ZN_1"/>
    <property type="match status" value="2"/>
</dbReference>
<dbReference type="GO" id="GO:0004181">
    <property type="term" value="F:metallocarboxypeptidase activity"/>
    <property type="evidence" value="ECO:0007669"/>
    <property type="project" value="InterPro"/>
</dbReference>
<dbReference type="InterPro" id="IPR057246">
    <property type="entry name" value="CARBOXYPEPT_ZN_1"/>
</dbReference>
<protein>
    <submittedName>
        <fullName evidence="12">Carboxypeptidase D-like protein</fullName>
    </submittedName>
</protein>
<keyword evidence="12" id="KW-0121">Carboxypeptidase</keyword>
<dbReference type="Gene3D" id="2.60.40.1120">
    <property type="entry name" value="Carboxypeptidase-like, regulatory domain"/>
    <property type="match status" value="3"/>
</dbReference>
<dbReference type="STRING" id="84645.A0A498LQI5"/>
<keyword evidence="4" id="KW-0273">Eye lens protein</keyword>
<feature type="domain" description="Peptidase M14" evidence="11">
    <location>
        <begin position="612"/>
        <end position="894"/>
    </location>
</feature>
<feature type="domain" description="Beta/gamma crystallin 'Greek key'" evidence="10">
    <location>
        <begin position="54"/>
        <end position="100"/>
    </location>
</feature>
<feature type="region of interest" description="Disordered" evidence="8">
    <location>
        <begin position="1296"/>
        <end position="1324"/>
    </location>
</feature>
<evidence type="ECO:0000256" key="2">
    <source>
        <dbReference type="ARBA" id="ARBA00005988"/>
    </source>
</evidence>
<dbReference type="PANTHER" id="PTHR11532:SF57">
    <property type="entry name" value="CARBOXYPEPTIDASE D, B"/>
    <property type="match status" value="1"/>
</dbReference>
<dbReference type="Gene3D" id="3.40.630.10">
    <property type="entry name" value="Zn peptidases"/>
    <property type="match status" value="3"/>
</dbReference>
<dbReference type="InterPro" id="IPR008969">
    <property type="entry name" value="CarboxyPept-like_regulatory"/>
</dbReference>
<feature type="compositionally biased region" description="Acidic residues" evidence="8">
    <location>
        <begin position="1309"/>
        <end position="1324"/>
    </location>
</feature>
<comment type="function">
    <text evidence="1">Crystallins are the dominant structural components of the vertebrate eye lens.</text>
</comment>
<evidence type="ECO:0000256" key="4">
    <source>
        <dbReference type="ARBA" id="ARBA00022613"/>
    </source>
</evidence>
<dbReference type="InterPro" id="IPR001064">
    <property type="entry name" value="Beta/gamma_crystallin"/>
</dbReference>
<dbReference type="PROSITE" id="PS52035">
    <property type="entry name" value="PEPTIDASE_M14"/>
    <property type="match status" value="3"/>
</dbReference>
<evidence type="ECO:0000313" key="12">
    <source>
        <dbReference type="EMBL" id="RXN10688.1"/>
    </source>
</evidence>
<dbReference type="GO" id="GO:0005615">
    <property type="term" value="C:extracellular space"/>
    <property type="evidence" value="ECO:0007669"/>
    <property type="project" value="TreeGrafter"/>
</dbReference>
<dbReference type="Proteomes" id="UP000290572">
    <property type="component" value="Unassembled WGS sequence"/>
</dbReference>
<evidence type="ECO:0000256" key="5">
    <source>
        <dbReference type="ARBA" id="ARBA00022737"/>
    </source>
</evidence>
<gene>
    <name evidence="12" type="ORF">ROHU_030528</name>
</gene>
<feature type="domain" description="Peptidase M14" evidence="11">
    <location>
        <begin position="1016"/>
        <end position="1324"/>
    </location>
</feature>
<keyword evidence="9" id="KW-1133">Transmembrane helix</keyword>
<keyword evidence="5" id="KW-0677">Repeat</keyword>
<feature type="active site" description="Proton donor/acceptor" evidence="7">
    <location>
        <position position="464"/>
    </location>
</feature>
<evidence type="ECO:0000259" key="11">
    <source>
        <dbReference type="PROSITE" id="PS52035"/>
    </source>
</evidence>
<dbReference type="PANTHER" id="PTHR11532">
    <property type="entry name" value="PROTEASE M14 CARBOXYPEPTIDASE"/>
    <property type="match status" value="1"/>
</dbReference>
<evidence type="ECO:0000313" key="13">
    <source>
        <dbReference type="Proteomes" id="UP000290572"/>
    </source>
</evidence>
<dbReference type="SUPFAM" id="SSF49464">
    <property type="entry name" value="Carboxypeptidase regulatory domain-like"/>
    <property type="match status" value="3"/>
</dbReference>
<dbReference type="CDD" id="cd11308">
    <property type="entry name" value="Peptidase_M14NE-CP-C_like"/>
    <property type="match status" value="2"/>
</dbReference>
<reference evidence="12 13" key="1">
    <citation type="submission" date="2018-03" db="EMBL/GenBank/DDBJ databases">
        <title>Draft genome sequence of Rohu Carp (Labeo rohita).</title>
        <authorList>
            <person name="Das P."/>
            <person name="Kushwaha B."/>
            <person name="Joshi C.G."/>
            <person name="Kumar D."/>
            <person name="Nagpure N.S."/>
            <person name="Sahoo L."/>
            <person name="Das S.P."/>
            <person name="Bit A."/>
            <person name="Patnaik S."/>
            <person name="Meher P.K."/>
            <person name="Jayasankar P."/>
            <person name="Koringa P.G."/>
            <person name="Patel N.V."/>
            <person name="Hinsu A.T."/>
            <person name="Kumar R."/>
            <person name="Pandey M."/>
            <person name="Agarwal S."/>
            <person name="Srivastava S."/>
            <person name="Singh M."/>
            <person name="Iquebal M.A."/>
            <person name="Jaiswal S."/>
            <person name="Angadi U.B."/>
            <person name="Kumar N."/>
            <person name="Raza M."/>
            <person name="Shah T.M."/>
            <person name="Rai A."/>
            <person name="Jena J.K."/>
        </authorList>
    </citation>
    <scope>NUCLEOTIDE SEQUENCE [LARGE SCALE GENOMIC DNA]</scope>
    <source>
        <strain evidence="12">DASCIFA01</strain>
        <tissue evidence="12">Testis</tissue>
    </source>
</reference>
<dbReference type="InterPro" id="IPR050753">
    <property type="entry name" value="Peptidase_M14_domain"/>
</dbReference>
<dbReference type="FunFam" id="2.60.20.10:FF:000002">
    <property type="entry name" value="Crystallin, beta B2"/>
    <property type="match status" value="1"/>
</dbReference>
<dbReference type="Pfam" id="PF00030">
    <property type="entry name" value="Crystall"/>
    <property type="match status" value="2"/>
</dbReference>
<keyword evidence="12" id="KW-0378">Hydrolase</keyword>
<name>A0A498LQI5_LABRO</name>
<evidence type="ECO:0000256" key="7">
    <source>
        <dbReference type="PROSITE-ProRule" id="PRU01379"/>
    </source>
</evidence>
<evidence type="ECO:0000259" key="10">
    <source>
        <dbReference type="PROSITE" id="PS50915"/>
    </source>
</evidence>
<dbReference type="GO" id="GO:0005212">
    <property type="term" value="F:structural constituent of eye lens"/>
    <property type="evidence" value="ECO:0007669"/>
    <property type="project" value="UniProtKB-KW"/>
</dbReference>
<dbReference type="SUPFAM" id="SSF49695">
    <property type="entry name" value="gamma-Crystallin-like"/>
    <property type="match status" value="1"/>
</dbReference>
<evidence type="ECO:0007829" key="14">
    <source>
        <dbReference type="PeptideAtlas" id="A0A498LQI5"/>
    </source>
</evidence>
<dbReference type="FunFam" id="3.40.630.10:FF:000043">
    <property type="entry name" value="Carboxypeptidase D"/>
    <property type="match status" value="1"/>
</dbReference>
<dbReference type="Pfam" id="PF00246">
    <property type="entry name" value="Peptidase_M14"/>
    <property type="match status" value="4"/>
</dbReference>
<evidence type="ECO:0000256" key="9">
    <source>
        <dbReference type="SAM" id="Phobius"/>
    </source>
</evidence>
<dbReference type="InterPro" id="IPR000834">
    <property type="entry name" value="Peptidase_M14"/>
</dbReference>
<feature type="transmembrane region" description="Helical" evidence="9">
    <location>
        <begin position="1248"/>
        <end position="1270"/>
    </location>
</feature>
<evidence type="ECO:0000256" key="3">
    <source>
        <dbReference type="ARBA" id="ARBA00009646"/>
    </source>
</evidence>
<evidence type="ECO:0000256" key="1">
    <source>
        <dbReference type="ARBA" id="ARBA00003689"/>
    </source>
</evidence>
<comment type="caution">
    <text evidence="7">Lacks conserved residue(s) required for the propagation of feature annotation.</text>
</comment>
<keyword evidence="9" id="KW-0812">Transmembrane</keyword>
<organism evidence="12 13">
    <name type="scientific">Labeo rohita</name>
    <name type="common">Indian major carp</name>
    <name type="synonym">Cyprinus rohita</name>
    <dbReference type="NCBI Taxonomy" id="84645"/>
    <lineage>
        <taxon>Eukaryota</taxon>
        <taxon>Metazoa</taxon>
        <taxon>Chordata</taxon>
        <taxon>Craniata</taxon>
        <taxon>Vertebrata</taxon>
        <taxon>Euteleostomi</taxon>
        <taxon>Actinopterygii</taxon>
        <taxon>Neopterygii</taxon>
        <taxon>Teleostei</taxon>
        <taxon>Ostariophysi</taxon>
        <taxon>Cypriniformes</taxon>
        <taxon>Cyprinidae</taxon>
        <taxon>Labeoninae</taxon>
        <taxon>Labeonini</taxon>
        <taxon>Labeo</taxon>
    </lineage>
</organism>
<keyword evidence="13" id="KW-1185">Reference proteome</keyword>